<keyword evidence="3" id="KW-0813">Transport</keyword>
<reference evidence="10 11" key="1">
    <citation type="journal article" date="2017" name="Nat. Ecol. Evol.">
        <title>Scallop genome provides insights into evolution of bilaterian karyotype and development.</title>
        <authorList>
            <person name="Wang S."/>
            <person name="Zhang J."/>
            <person name="Jiao W."/>
            <person name="Li J."/>
            <person name="Xun X."/>
            <person name="Sun Y."/>
            <person name="Guo X."/>
            <person name="Huan P."/>
            <person name="Dong B."/>
            <person name="Zhang L."/>
            <person name="Hu X."/>
            <person name="Sun X."/>
            <person name="Wang J."/>
            <person name="Zhao C."/>
            <person name="Wang Y."/>
            <person name="Wang D."/>
            <person name="Huang X."/>
            <person name="Wang R."/>
            <person name="Lv J."/>
            <person name="Li Y."/>
            <person name="Zhang Z."/>
            <person name="Liu B."/>
            <person name="Lu W."/>
            <person name="Hui Y."/>
            <person name="Liang J."/>
            <person name="Zhou Z."/>
            <person name="Hou R."/>
            <person name="Li X."/>
            <person name="Liu Y."/>
            <person name="Li H."/>
            <person name="Ning X."/>
            <person name="Lin Y."/>
            <person name="Zhao L."/>
            <person name="Xing Q."/>
            <person name="Dou J."/>
            <person name="Li Y."/>
            <person name="Mao J."/>
            <person name="Guo H."/>
            <person name="Dou H."/>
            <person name="Li T."/>
            <person name="Mu C."/>
            <person name="Jiang W."/>
            <person name="Fu Q."/>
            <person name="Fu X."/>
            <person name="Miao Y."/>
            <person name="Liu J."/>
            <person name="Yu Q."/>
            <person name="Li R."/>
            <person name="Liao H."/>
            <person name="Li X."/>
            <person name="Kong Y."/>
            <person name="Jiang Z."/>
            <person name="Chourrout D."/>
            <person name="Li R."/>
            <person name="Bao Z."/>
        </authorList>
    </citation>
    <scope>NUCLEOTIDE SEQUENCE [LARGE SCALE GENOMIC DNA]</scope>
    <source>
        <strain evidence="10 11">PY_sf001</strain>
    </source>
</reference>
<dbReference type="PANTHER" id="PTHR12388">
    <property type="entry name" value="MITOCHONDRIA ASSOCIATED GRANULOCYTE MACROPHAGE CSF SIGNALING MOLECULE"/>
    <property type="match status" value="1"/>
</dbReference>
<evidence type="ECO:0000256" key="6">
    <source>
        <dbReference type="ARBA" id="ARBA00023010"/>
    </source>
</evidence>
<organism evidence="10 11">
    <name type="scientific">Mizuhopecten yessoensis</name>
    <name type="common">Japanese scallop</name>
    <name type="synonym">Patinopecten yessoensis</name>
    <dbReference type="NCBI Taxonomy" id="6573"/>
    <lineage>
        <taxon>Eukaryota</taxon>
        <taxon>Metazoa</taxon>
        <taxon>Spiralia</taxon>
        <taxon>Lophotrochozoa</taxon>
        <taxon>Mollusca</taxon>
        <taxon>Bivalvia</taxon>
        <taxon>Autobranchia</taxon>
        <taxon>Pteriomorphia</taxon>
        <taxon>Pectinida</taxon>
        <taxon>Pectinoidea</taxon>
        <taxon>Pectinidae</taxon>
        <taxon>Mizuhopecten</taxon>
    </lineage>
</organism>
<dbReference type="FunFam" id="1.10.287.110:FF:000006">
    <property type="entry name" value="Import inner membrane translocase subunit TIM16"/>
    <property type="match status" value="1"/>
</dbReference>
<evidence type="ECO:0000256" key="1">
    <source>
        <dbReference type="ARBA" id="ARBA00004637"/>
    </source>
</evidence>
<dbReference type="OrthoDB" id="10262892at2759"/>
<comment type="subcellular location">
    <subcellularLocation>
        <location evidence="1">Mitochondrion inner membrane</location>
        <topology evidence="1">Peripheral membrane protein</topology>
    </subcellularLocation>
</comment>
<feature type="compositionally biased region" description="Basic and acidic residues" evidence="9">
    <location>
        <begin position="41"/>
        <end position="50"/>
    </location>
</feature>
<accession>A0A210PZG0</accession>
<dbReference type="PANTHER" id="PTHR12388:SF0">
    <property type="entry name" value="MITOCHONDRIAL IMPORT INNER MEMBRANE TRANSLOCASE SUBUNIT TIM16"/>
    <property type="match status" value="1"/>
</dbReference>
<keyword evidence="7" id="KW-0496">Mitochondrion</keyword>
<keyword evidence="5" id="KW-0653">Protein transport</keyword>
<evidence type="ECO:0000313" key="10">
    <source>
        <dbReference type="EMBL" id="OWF41868.1"/>
    </source>
</evidence>
<evidence type="ECO:0000256" key="9">
    <source>
        <dbReference type="SAM" id="MobiDB-lite"/>
    </source>
</evidence>
<keyword evidence="8" id="KW-0472">Membrane</keyword>
<evidence type="ECO:0000256" key="2">
    <source>
        <dbReference type="ARBA" id="ARBA00008817"/>
    </source>
</evidence>
<dbReference type="Proteomes" id="UP000242188">
    <property type="component" value="Unassembled WGS sequence"/>
</dbReference>
<sequence length="130" mass="14114">MVLKNIIQVALAGAQVVGKAFGRALQSEIRASQQAAQRHGGGKEGRRKAAADTSTGMSLQEATQILNVSETDGHEEIQKSYDHLFKVNDKSVGGSFYIQSKVVRAKERLDVELRKEGQSPPPPPQSEEKS</sequence>
<keyword evidence="6" id="KW-0811">Translocation</keyword>
<keyword evidence="11" id="KW-1185">Reference proteome</keyword>
<dbReference type="InterPro" id="IPR005341">
    <property type="entry name" value="Tim16"/>
</dbReference>
<keyword evidence="4" id="KW-0999">Mitochondrion inner membrane</keyword>
<evidence type="ECO:0000256" key="8">
    <source>
        <dbReference type="ARBA" id="ARBA00023136"/>
    </source>
</evidence>
<gene>
    <name evidence="10" type="ORF">KP79_PYT12352</name>
</gene>
<evidence type="ECO:0000313" key="11">
    <source>
        <dbReference type="Proteomes" id="UP000242188"/>
    </source>
</evidence>
<dbReference type="Pfam" id="PF03656">
    <property type="entry name" value="Pam16"/>
    <property type="match status" value="1"/>
</dbReference>
<comment type="similarity">
    <text evidence="2">Belongs to the TIM16/PAM16 family.</text>
</comment>
<feature type="compositionally biased region" description="Pro residues" evidence="9">
    <location>
        <begin position="119"/>
        <end position="130"/>
    </location>
</feature>
<dbReference type="AlphaFoldDB" id="A0A210PZG0"/>
<dbReference type="InterPro" id="IPR036869">
    <property type="entry name" value="J_dom_sf"/>
</dbReference>
<protein>
    <submittedName>
        <fullName evidence="10">Mitochondrial import inner membrane translocase subunit Tim16</fullName>
    </submittedName>
</protein>
<dbReference type="GO" id="GO:0030150">
    <property type="term" value="P:protein import into mitochondrial matrix"/>
    <property type="evidence" value="ECO:0007669"/>
    <property type="project" value="InterPro"/>
</dbReference>
<dbReference type="Gene3D" id="1.10.287.110">
    <property type="entry name" value="DnaJ domain"/>
    <property type="match status" value="1"/>
</dbReference>
<evidence type="ECO:0000256" key="4">
    <source>
        <dbReference type="ARBA" id="ARBA00022792"/>
    </source>
</evidence>
<evidence type="ECO:0000256" key="3">
    <source>
        <dbReference type="ARBA" id="ARBA00022448"/>
    </source>
</evidence>
<evidence type="ECO:0000256" key="5">
    <source>
        <dbReference type="ARBA" id="ARBA00022927"/>
    </source>
</evidence>
<feature type="region of interest" description="Disordered" evidence="9">
    <location>
        <begin position="30"/>
        <end position="59"/>
    </location>
</feature>
<comment type="caution">
    <text evidence="10">The sequence shown here is derived from an EMBL/GenBank/DDBJ whole genome shotgun (WGS) entry which is preliminary data.</text>
</comment>
<evidence type="ECO:0000256" key="7">
    <source>
        <dbReference type="ARBA" id="ARBA00023128"/>
    </source>
</evidence>
<proteinExistence type="inferred from homology"/>
<feature type="region of interest" description="Disordered" evidence="9">
    <location>
        <begin position="109"/>
        <end position="130"/>
    </location>
</feature>
<dbReference type="GO" id="GO:0005744">
    <property type="term" value="C:TIM23 mitochondrial import inner membrane translocase complex"/>
    <property type="evidence" value="ECO:0007669"/>
    <property type="project" value="InterPro"/>
</dbReference>
<name>A0A210PZG0_MIZYE</name>
<dbReference type="EMBL" id="NEDP02005344">
    <property type="protein sequence ID" value="OWF41868.1"/>
    <property type="molecule type" value="Genomic_DNA"/>
</dbReference>